<dbReference type="Proteomes" id="UP000828390">
    <property type="component" value="Unassembled WGS sequence"/>
</dbReference>
<dbReference type="EMBL" id="JAIWYP010000006">
    <property type="protein sequence ID" value="KAH3807883.1"/>
    <property type="molecule type" value="Genomic_DNA"/>
</dbReference>
<protein>
    <submittedName>
        <fullName evidence="1">Uncharacterized protein</fullName>
    </submittedName>
</protein>
<name>A0A9D4G385_DREPO</name>
<keyword evidence="2" id="KW-1185">Reference proteome</keyword>
<comment type="caution">
    <text evidence="1">The sequence shown here is derived from an EMBL/GenBank/DDBJ whole genome shotgun (WGS) entry which is preliminary data.</text>
</comment>
<proteinExistence type="predicted"/>
<dbReference type="AlphaFoldDB" id="A0A9D4G385"/>
<reference evidence="1" key="2">
    <citation type="submission" date="2020-11" db="EMBL/GenBank/DDBJ databases">
        <authorList>
            <person name="McCartney M.A."/>
            <person name="Auch B."/>
            <person name="Kono T."/>
            <person name="Mallez S."/>
            <person name="Becker A."/>
            <person name="Gohl D.M."/>
            <person name="Silverstein K.A.T."/>
            <person name="Koren S."/>
            <person name="Bechman K.B."/>
            <person name="Herman A."/>
            <person name="Abrahante J.E."/>
            <person name="Garbe J."/>
        </authorList>
    </citation>
    <scope>NUCLEOTIDE SEQUENCE</scope>
    <source>
        <strain evidence="1">Duluth1</strain>
        <tissue evidence="1">Whole animal</tissue>
    </source>
</reference>
<evidence type="ECO:0000313" key="1">
    <source>
        <dbReference type="EMBL" id="KAH3807883.1"/>
    </source>
</evidence>
<organism evidence="1 2">
    <name type="scientific">Dreissena polymorpha</name>
    <name type="common">Zebra mussel</name>
    <name type="synonym">Mytilus polymorpha</name>
    <dbReference type="NCBI Taxonomy" id="45954"/>
    <lineage>
        <taxon>Eukaryota</taxon>
        <taxon>Metazoa</taxon>
        <taxon>Spiralia</taxon>
        <taxon>Lophotrochozoa</taxon>
        <taxon>Mollusca</taxon>
        <taxon>Bivalvia</taxon>
        <taxon>Autobranchia</taxon>
        <taxon>Heteroconchia</taxon>
        <taxon>Euheterodonta</taxon>
        <taxon>Imparidentia</taxon>
        <taxon>Neoheterodontei</taxon>
        <taxon>Myida</taxon>
        <taxon>Dreissenoidea</taxon>
        <taxon>Dreissenidae</taxon>
        <taxon>Dreissena</taxon>
    </lineage>
</organism>
<sequence>MQKCLFYYIIDNLSSDNAYELLNEIAARKPAEIPDRLTQISLEHPQAAILVVFAGIAK</sequence>
<reference evidence="1" key="1">
    <citation type="journal article" date="2019" name="bioRxiv">
        <title>The Genome of the Zebra Mussel, Dreissena polymorpha: A Resource for Invasive Species Research.</title>
        <authorList>
            <person name="McCartney M.A."/>
            <person name="Auch B."/>
            <person name="Kono T."/>
            <person name="Mallez S."/>
            <person name="Zhang Y."/>
            <person name="Obille A."/>
            <person name="Becker A."/>
            <person name="Abrahante J.E."/>
            <person name="Garbe J."/>
            <person name="Badalamenti J.P."/>
            <person name="Herman A."/>
            <person name="Mangelson H."/>
            <person name="Liachko I."/>
            <person name="Sullivan S."/>
            <person name="Sone E.D."/>
            <person name="Koren S."/>
            <person name="Silverstein K.A.T."/>
            <person name="Beckman K.B."/>
            <person name="Gohl D.M."/>
        </authorList>
    </citation>
    <scope>NUCLEOTIDE SEQUENCE</scope>
    <source>
        <strain evidence="1">Duluth1</strain>
        <tissue evidence="1">Whole animal</tissue>
    </source>
</reference>
<gene>
    <name evidence="1" type="ORF">DPMN_136230</name>
</gene>
<evidence type="ECO:0000313" key="2">
    <source>
        <dbReference type="Proteomes" id="UP000828390"/>
    </source>
</evidence>
<accession>A0A9D4G385</accession>